<keyword evidence="3" id="KW-1185">Reference proteome</keyword>
<feature type="region of interest" description="Disordered" evidence="1">
    <location>
        <begin position="125"/>
        <end position="150"/>
    </location>
</feature>
<feature type="region of interest" description="Disordered" evidence="1">
    <location>
        <begin position="1"/>
        <end position="81"/>
    </location>
</feature>
<dbReference type="AlphaFoldDB" id="A0A1Q9EA67"/>
<sequence>MRLARGRSREDFARMSLSGGGEGAKRGDLQQRHGQKGEQSRPASDKGRNAGALERRRARSPTKVAASVLQRPPSSRAWTTDKLASRRLSELGVGALLGSAHSRDLRTSNDVNAVLILPGGINPQVSKPDVGGNGGSGLSADAGSSAPRPWHEGRLTEIRTMPVLCMWPSIRLLMVANFFELDDPDPAMLDSQSGPGPGRKSAGRRGVEPAFILQHLMHVRVAGSRGDGVEEELEQKAGEGPLSCDSDVPFTHDDMTPSNQQMKFDRGHALQQGVLLATCLLPAQ</sequence>
<feature type="region of interest" description="Disordered" evidence="1">
    <location>
        <begin position="226"/>
        <end position="245"/>
    </location>
</feature>
<comment type="caution">
    <text evidence="2">The sequence shown here is derived from an EMBL/GenBank/DDBJ whole genome shotgun (WGS) entry which is preliminary data.</text>
</comment>
<proteinExistence type="predicted"/>
<organism evidence="2 3">
    <name type="scientific">Symbiodinium microadriaticum</name>
    <name type="common">Dinoflagellate</name>
    <name type="synonym">Zooxanthella microadriatica</name>
    <dbReference type="NCBI Taxonomy" id="2951"/>
    <lineage>
        <taxon>Eukaryota</taxon>
        <taxon>Sar</taxon>
        <taxon>Alveolata</taxon>
        <taxon>Dinophyceae</taxon>
        <taxon>Suessiales</taxon>
        <taxon>Symbiodiniaceae</taxon>
        <taxon>Symbiodinium</taxon>
    </lineage>
</organism>
<feature type="compositionally biased region" description="Basic and acidic residues" evidence="1">
    <location>
        <begin position="23"/>
        <end position="48"/>
    </location>
</feature>
<protein>
    <submittedName>
        <fullName evidence="2">Uncharacterized protein</fullName>
    </submittedName>
</protein>
<evidence type="ECO:0000256" key="1">
    <source>
        <dbReference type="SAM" id="MobiDB-lite"/>
    </source>
</evidence>
<reference evidence="2 3" key="1">
    <citation type="submission" date="2016-02" db="EMBL/GenBank/DDBJ databases">
        <title>Genome analysis of coral dinoflagellate symbionts highlights evolutionary adaptations to a symbiotic lifestyle.</title>
        <authorList>
            <person name="Aranda M."/>
            <person name="Li Y."/>
            <person name="Liew Y.J."/>
            <person name="Baumgarten S."/>
            <person name="Simakov O."/>
            <person name="Wilson M."/>
            <person name="Piel J."/>
            <person name="Ashoor H."/>
            <person name="Bougouffa S."/>
            <person name="Bajic V.B."/>
            <person name="Ryu T."/>
            <person name="Ravasi T."/>
            <person name="Bayer T."/>
            <person name="Micklem G."/>
            <person name="Kim H."/>
            <person name="Bhak J."/>
            <person name="Lajeunesse T.C."/>
            <person name="Voolstra C.R."/>
        </authorList>
    </citation>
    <scope>NUCLEOTIDE SEQUENCE [LARGE SCALE GENOMIC DNA]</scope>
    <source>
        <strain evidence="2 3">CCMP2467</strain>
    </source>
</reference>
<dbReference type="Proteomes" id="UP000186817">
    <property type="component" value="Unassembled WGS sequence"/>
</dbReference>
<gene>
    <name evidence="2" type="ORF">AK812_SmicGene12596</name>
</gene>
<accession>A0A1Q9EA67</accession>
<dbReference type="EMBL" id="LSRX01000213">
    <property type="protein sequence ID" value="OLQ04309.1"/>
    <property type="molecule type" value="Genomic_DNA"/>
</dbReference>
<name>A0A1Q9EA67_SYMMI</name>
<evidence type="ECO:0000313" key="2">
    <source>
        <dbReference type="EMBL" id="OLQ04309.1"/>
    </source>
</evidence>
<evidence type="ECO:0000313" key="3">
    <source>
        <dbReference type="Proteomes" id="UP000186817"/>
    </source>
</evidence>